<accession>A0A6N2L8K5</accession>
<proteinExistence type="predicted"/>
<gene>
    <name evidence="2" type="ORF">SVIM_LOCUS195248</name>
</gene>
<name>A0A6N2L8K5_SALVM</name>
<evidence type="ECO:0000256" key="1">
    <source>
        <dbReference type="SAM" id="Phobius"/>
    </source>
</evidence>
<dbReference type="AlphaFoldDB" id="A0A6N2L8K5"/>
<keyword evidence="1" id="KW-0472">Membrane</keyword>
<sequence length="88" mass="10368">MRCWGVIDVLQFMEYGIEGKKLSNLPKLYVAEKIGIGLVFSYAENIYAKMFGELLVYSSFLPLYWFGSLDCILHMRKRRRRKPKKAKN</sequence>
<protein>
    <submittedName>
        <fullName evidence="2">Uncharacterized protein</fullName>
    </submittedName>
</protein>
<evidence type="ECO:0000313" key="2">
    <source>
        <dbReference type="EMBL" id="VFU37266.1"/>
    </source>
</evidence>
<organism evidence="2">
    <name type="scientific">Salix viminalis</name>
    <name type="common">Common osier</name>
    <name type="synonym">Basket willow</name>
    <dbReference type="NCBI Taxonomy" id="40686"/>
    <lineage>
        <taxon>Eukaryota</taxon>
        <taxon>Viridiplantae</taxon>
        <taxon>Streptophyta</taxon>
        <taxon>Embryophyta</taxon>
        <taxon>Tracheophyta</taxon>
        <taxon>Spermatophyta</taxon>
        <taxon>Magnoliopsida</taxon>
        <taxon>eudicotyledons</taxon>
        <taxon>Gunneridae</taxon>
        <taxon>Pentapetalae</taxon>
        <taxon>rosids</taxon>
        <taxon>fabids</taxon>
        <taxon>Malpighiales</taxon>
        <taxon>Salicaceae</taxon>
        <taxon>Saliceae</taxon>
        <taxon>Salix</taxon>
    </lineage>
</organism>
<feature type="transmembrane region" description="Helical" evidence="1">
    <location>
        <begin position="54"/>
        <end position="75"/>
    </location>
</feature>
<keyword evidence="1" id="KW-0812">Transmembrane</keyword>
<dbReference type="EMBL" id="CAADRP010001224">
    <property type="protein sequence ID" value="VFU37266.1"/>
    <property type="molecule type" value="Genomic_DNA"/>
</dbReference>
<reference evidence="2" key="1">
    <citation type="submission" date="2019-03" db="EMBL/GenBank/DDBJ databases">
        <authorList>
            <person name="Mank J."/>
            <person name="Almeida P."/>
        </authorList>
    </citation>
    <scope>NUCLEOTIDE SEQUENCE</scope>
    <source>
        <strain evidence="2">78183</strain>
    </source>
</reference>
<keyword evidence="1" id="KW-1133">Transmembrane helix</keyword>